<dbReference type="Proteomes" id="UP000184159">
    <property type="component" value="Unassembled WGS sequence"/>
</dbReference>
<feature type="transmembrane region" description="Helical" evidence="6">
    <location>
        <begin position="41"/>
        <end position="65"/>
    </location>
</feature>
<protein>
    <submittedName>
        <fullName evidence="7">Threonine/homoserine/homoserine lactone efflux protein</fullName>
    </submittedName>
</protein>
<feature type="transmembrane region" description="Helical" evidence="6">
    <location>
        <begin position="71"/>
        <end position="92"/>
    </location>
</feature>
<keyword evidence="2" id="KW-1003">Cell membrane</keyword>
<gene>
    <name evidence="7" type="ORF">SAMN02745781_01424</name>
</gene>
<keyword evidence="8" id="KW-1185">Reference proteome</keyword>
<dbReference type="AlphaFoldDB" id="A0A1M4YSI0"/>
<organism evidence="7 8">
    <name type="scientific">Vibrio gazogenes DSM 21264 = NBRC 103151</name>
    <dbReference type="NCBI Taxonomy" id="1123492"/>
    <lineage>
        <taxon>Bacteria</taxon>
        <taxon>Pseudomonadati</taxon>
        <taxon>Pseudomonadota</taxon>
        <taxon>Gammaproteobacteria</taxon>
        <taxon>Vibrionales</taxon>
        <taxon>Vibrionaceae</taxon>
        <taxon>Vibrio</taxon>
    </lineage>
</organism>
<dbReference type="GO" id="GO:0015171">
    <property type="term" value="F:amino acid transmembrane transporter activity"/>
    <property type="evidence" value="ECO:0007669"/>
    <property type="project" value="TreeGrafter"/>
</dbReference>
<feature type="transmembrane region" description="Helical" evidence="6">
    <location>
        <begin position="6"/>
        <end position="29"/>
    </location>
</feature>
<evidence type="ECO:0000256" key="6">
    <source>
        <dbReference type="SAM" id="Phobius"/>
    </source>
</evidence>
<evidence type="ECO:0000256" key="5">
    <source>
        <dbReference type="ARBA" id="ARBA00023136"/>
    </source>
</evidence>
<evidence type="ECO:0000256" key="1">
    <source>
        <dbReference type="ARBA" id="ARBA00004651"/>
    </source>
</evidence>
<proteinExistence type="predicted"/>
<feature type="transmembrane region" description="Helical" evidence="6">
    <location>
        <begin position="147"/>
        <end position="171"/>
    </location>
</feature>
<evidence type="ECO:0000256" key="3">
    <source>
        <dbReference type="ARBA" id="ARBA00022692"/>
    </source>
</evidence>
<dbReference type="InterPro" id="IPR001123">
    <property type="entry name" value="LeuE-type"/>
</dbReference>
<dbReference type="Pfam" id="PF01810">
    <property type="entry name" value="LysE"/>
    <property type="match status" value="1"/>
</dbReference>
<keyword evidence="4 6" id="KW-1133">Transmembrane helix</keyword>
<reference evidence="8" key="1">
    <citation type="submission" date="2016-11" db="EMBL/GenBank/DDBJ databases">
        <authorList>
            <person name="Varghese N."/>
            <person name="Submissions S."/>
        </authorList>
    </citation>
    <scope>NUCLEOTIDE SEQUENCE [LARGE SCALE GENOMIC DNA]</scope>
    <source>
        <strain evidence="8">DSM 21264</strain>
    </source>
</reference>
<evidence type="ECO:0000256" key="4">
    <source>
        <dbReference type="ARBA" id="ARBA00022989"/>
    </source>
</evidence>
<keyword evidence="5 6" id="KW-0472">Membrane</keyword>
<feature type="transmembrane region" description="Helical" evidence="6">
    <location>
        <begin position="191"/>
        <end position="208"/>
    </location>
</feature>
<accession>A0A1M4YSI0</accession>
<evidence type="ECO:0000256" key="2">
    <source>
        <dbReference type="ARBA" id="ARBA00022475"/>
    </source>
</evidence>
<evidence type="ECO:0000313" key="8">
    <source>
        <dbReference type="Proteomes" id="UP000184159"/>
    </source>
</evidence>
<dbReference type="EMBL" id="FQUH01000005">
    <property type="protein sequence ID" value="SHF08678.1"/>
    <property type="molecule type" value="Genomic_DNA"/>
</dbReference>
<keyword evidence="3 6" id="KW-0812">Transmembrane</keyword>
<sequence>MIDVLSLISIGFAFFIVAVSPGPANISNATIAMSKGRKISLVYGAGLSMGLLLWGIVAASGLGVILQGSVYLLMFLKIIGGIYLLWLAYLSFKSSFNSASTISQNQTNEIGYSKWFIRGFVLNSSNPKTVIAWMAALSVGMGANNDITFLVSAVITCMLVGFFVNAIYSILFSINGVMKTYQKIGHWVDRVVSGMFALAGLGLVMSAFKRNQV</sequence>
<dbReference type="GO" id="GO:0005886">
    <property type="term" value="C:plasma membrane"/>
    <property type="evidence" value="ECO:0007669"/>
    <property type="project" value="UniProtKB-SubCell"/>
</dbReference>
<dbReference type="PANTHER" id="PTHR30086">
    <property type="entry name" value="ARGININE EXPORTER PROTEIN ARGO"/>
    <property type="match status" value="1"/>
</dbReference>
<comment type="subcellular location">
    <subcellularLocation>
        <location evidence="1">Cell membrane</location>
        <topology evidence="1">Multi-pass membrane protein</topology>
    </subcellularLocation>
</comment>
<dbReference type="RefSeq" id="WP_072957317.1">
    <property type="nucleotide sequence ID" value="NZ_FQUH01000005.1"/>
</dbReference>
<evidence type="ECO:0000313" key="7">
    <source>
        <dbReference type="EMBL" id="SHF08678.1"/>
    </source>
</evidence>
<name>A0A1M4YSI0_VIBGA</name>
<dbReference type="PANTHER" id="PTHR30086:SF20">
    <property type="entry name" value="ARGININE EXPORTER PROTEIN ARGO-RELATED"/>
    <property type="match status" value="1"/>
</dbReference>